<dbReference type="AlphaFoldDB" id="A0A8H6E723"/>
<dbReference type="InterPro" id="IPR052998">
    <property type="entry name" value="Hetero-Diels-Alderase-like"/>
</dbReference>
<dbReference type="PANTHER" id="PTHR42060">
    <property type="entry name" value="NHL REPEAT-CONTAINING PROTEIN-RELATED"/>
    <property type="match status" value="1"/>
</dbReference>
<dbReference type="PANTHER" id="PTHR42060:SF1">
    <property type="entry name" value="NHL REPEAT-CONTAINING PROTEIN"/>
    <property type="match status" value="1"/>
</dbReference>
<proteinExistence type="predicted"/>
<reference evidence="2 3" key="1">
    <citation type="submission" date="2019-04" db="EMBL/GenBank/DDBJ databases">
        <title>Aspergillus burnettii sp. nov., novel species from soil in southeast Queensland.</title>
        <authorList>
            <person name="Gilchrist C.L.M."/>
            <person name="Pitt J.I."/>
            <person name="Lange L."/>
            <person name="Lacey H.J."/>
            <person name="Vuong D."/>
            <person name="Midgley D.J."/>
            <person name="Greenfield P."/>
            <person name="Bradbury M."/>
            <person name="Lacey E."/>
            <person name="Busk P.K."/>
            <person name="Pilgaard B."/>
            <person name="Chooi Y.H."/>
            <person name="Piggott A.M."/>
        </authorList>
    </citation>
    <scope>NUCLEOTIDE SEQUENCE [LARGE SCALE GENOMIC DNA]</scope>
    <source>
        <strain evidence="2 3">FRR 5400</strain>
    </source>
</reference>
<evidence type="ECO:0000313" key="3">
    <source>
        <dbReference type="Proteomes" id="UP000541154"/>
    </source>
</evidence>
<organism evidence="2 3">
    <name type="scientific">Petromyces alliaceus</name>
    <name type="common">Aspergillus alliaceus</name>
    <dbReference type="NCBI Taxonomy" id="209559"/>
    <lineage>
        <taxon>Eukaryota</taxon>
        <taxon>Fungi</taxon>
        <taxon>Dikarya</taxon>
        <taxon>Ascomycota</taxon>
        <taxon>Pezizomycotina</taxon>
        <taxon>Eurotiomycetes</taxon>
        <taxon>Eurotiomycetidae</taxon>
        <taxon>Eurotiales</taxon>
        <taxon>Aspergillaceae</taxon>
        <taxon>Aspergillus</taxon>
        <taxon>Aspergillus subgen. Circumdati</taxon>
    </lineage>
</organism>
<protein>
    <submittedName>
        <fullName evidence="2">Uncharacterized protein</fullName>
    </submittedName>
</protein>
<dbReference type="SUPFAM" id="SSF63829">
    <property type="entry name" value="Calcium-dependent phosphotriesterase"/>
    <property type="match status" value="1"/>
</dbReference>
<dbReference type="EMBL" id="SPNV01000087">
    <property type="protein sequence ID" value="KAF5861884.1"/>
    <property type="molecule type" value="Genomic_DNA"/>
</dbReference>
<feature type="signal peptide" evidence="1">
    <location>
        <begin position="1"/>
        <end position="23"/>
    </location>
</feature>
<accession>A0A8H6E723</accession>
<keyword evidence="1" id="KW-0732">Signal</keyword>
<dbReference type="Proteomes" id="UP000541154">
    <property type="component" value="Unassembled WGS sequence"/>
</dbReference>
<sequence length="386" mass="41521">MNTRALLLLVSVFPSLISSTVQAISLPLPVRVIHQFSLPTYLNSIFVRPNGDIYVTTVWPNASIYCISGANTDMPTASLIHTFDEINAATSIVETEPDVLAFVGGKQSSLGMGIPGTFSVWELDLRPQAKGAGAPIIQELVRIPEGGLLAGIEALPGSRTTVLVSDSTMGLVWRVDTRRRRYELAIKDAETMHFPPWAVTPFGINGLHIHNGYLYWSNSYLASVYRIAISKEGYVAPGAKGELVKRIQAIYLDTFCLGPRDNDTIWGATDADNRLVAITPDGTATFVAGAPDEMTLAGSVAPGFGTLPGDTNTLYIATSGAMVFPVNGTIVEGGKVVAVDTSGFLAADDETRKQVRPTALSYDASPGSWTDYILQLPLEYFSLLFQ</sequence>
<dbReference type="InterPro" id="IPR011042">
    <property type="entry name" value="6-blade_b-propeller_TolB-like"/>
</dbReference>
<comment type="caution">
    <text evidence="2">The sequence shown here is derived from an EMBL/GenBank/DDBJ whole genome shotgun (WGS) entry which is preliminary data.</text>
</comment>
<evidence type="ECO:0000256" key="1">
    <source>
        <dbReference type="SAM" id="SignalP"/>
    </source>
</evidence>
<gene>
    <name evidence="2" type="ORF">ETB97_012355</name>
</gene>
<feature type="chain" id="PRO_5034039470" evidence="1">
    <location>
        <begin position="24"/>
        <end position="386"/>
    </location>
</feature>
<evidence type="ECO:0000313" key="2">
    <source>
        <dbReference type="EMBL" id="KAF5861884.1"/>
    </source>
</evidence>
<keyword evidence="3" id="KW-1185">Reference proteome</keyword>
<name>A0A8H6E723_PETAA</name>
<dbReference type="Gene3D" id="2.120.10.30">
    <property type="entry name" value="TolB, C-terminal domain"/>
    <property type="match status" value="1"/>
</dbReference>